<organism evidence="1 2">
    <name type="scientific">Bosea vestrisii</name>
    <dbReference type="NCBI Taxonomy" id="151416"/>
    <lineage>
        <taxon>Bacteria</taxon>
        <taxon>Pseudomonadati</taxon>
        <taxon>Pseudomonadota</taxon>
        <taxon>Alphaproteobacteria</taxon>
        <taxon>Hyphomicrobiales</taxon>
        <taxon>Boseaceae</taxon>
        <taxon>Bosea</taxon>
    </lineage>
</organism>
<dbReference type="EMBL" id="JBHSLV010000009">
    <property type="protein sequence ID" value="MFC5392271.1"/>
    <property type="molecule type" value="Genomic_DNA"/>
</dbReference>
<evidence type="ECO:0000313" key="1">
    <source>
        <dbReference type="EMBL" id="MFC5392271.1"/>
    </source>
</evidence>
<accession>A0ABW0H596</accession>
<evidence type="ECO:0000313" key="2">
    <source>
        <dbReference type="Proteomes" id="UP001596104"/>
    </source>
</evidence>
<keyword evidence="2" id="KW-1185">Reference proteome</keyword>
<sequence>MQFGSLVRRPRRVSLAAANVALLALVLGSAAALAALAPLPGVL</sequence>
<dbReference type="Proteomes" id="UP001596104">
    <property type="component" value="Unassembled WGS sequence"/>
</dbReference>
<proteinExistence type="predicted"/>
<gene>
    <name evidence="1" type="ORF">ACFPPC_06390</name>
</gene>
<dbReference type="RefSeq" id="WP_377007012.1">
    <property type="nucleotide sequence ID" value="NZ_JBHSLV010000009.1"/>
</dbReference>
<reference evidence="2" key="1">
    <citation type="journal article" date="2019" name="Int. J. Syst. Evol. Microbiol.">
        <title>The Global Catalogue of Microorganisms (GCM) 10K type strain sequencing project: providing services to taxonomists for standard genome sequencing and annotation.</title>
        <authorList>
            <consortium name="The Broad Institute Genomics Platform"/>
            <consortium name="The Broad Institute Genome Sequencing Center for Infectious Disease"/>
            <person name="Wu L."/>
            <person name="Ma J."/>
        </authorList>
    </citation>
    <scope>NUCLEOTIDE SEQUENCE [LARGE SCALE GENOMIC DNA]</scope>
    <source>
        <strain evidence="2">CGMCC 1.16326</strain>
    </source>
</reference>
<name>A0ABW0H596_9HYPH</name>
<protein>
    <submittedName>
        <fullName evidence="1">Uncharacterized protein</fullName>
    </submittedName>
</protein>
<comment type="caution">
    <text evidence="1">The sequence shown here is derived from an EMBL/GenBank/DDBJ whole genome shotgun (WGS) entry which is preliminary data.</text>
</comment>